<reference evidence="1 2" key="1">
    <citation type="submission" date="2019-08" db="EMBL/GenBank/DDBJ databases">
        <title>Draft genome sequences of two oriental melons (Cucumis melo L. var makuwa).</title>
        <authorList>
            <person name="Kwon S.-Y."/>
        </authorList>
    </citation>
    <scope>NUCLEOTIDE SEQUENCE [LARGE SCALE GENOMIC DNA]</scope>
    <source>
        <strain evidence="2">cv. Chang Bougi</strain>
        <tissue evidence="1">Leaf</tissue>
    </source>
</reference>
<organism evidence="1 2">
    <name type="scientific">Cucumis melo var. makuwa</name>
    <name type="common">Oriental melon</name>
    <dbReference type="NCBI Taxonomy" id="1194695"/>
    <lineage>
        <taxon>Eukaryota</taxon>
        <taxon>Viridiplantae</taxon>
        <taxon>Streptophyta</taxon>
        <taxon>Embryophyta</taxon>
        <taxon>Tracheophyta</taxon>
        <taxon>Spermatophyta</taxon>
        <taxon>Magnoliopsida</taxon>
        <taxon>eudicotyledons</taxon>
        <taxon>Gunneridae</taxon>
        <taxon>Pentapetalae</taxon>
        <taxon>rosids</taxon>
        <taxon>fabids</taxon>
        <taxon>Cucurbitales</taxon>
        <taxon>Cucurbitaceae</taxon>
        <taxon>Benincaseae</taxon>
        <taxon>Cucumis</taxon>
    </lineage>
</organism>
<comment type="caution">
    <text evidence="1">The sequence shown here is derived from an EMBL/GenBank/DDBJ whole genome shotgun (WGS) entry which is preliminary data.</text>
</comment>
<dbReference type="AlphaFoldDB" id="A0A5D3CSS9"/>
<name>A0A5D3CSS9_CUCMM</name>
<gene>
    <name evidence="1" type="ORF">E5676_scaffold1779G00030</name>
</gene>
<proteinExistence type="predicted"/>
<evidence type="ECO:0000313" key="2">
    <source>
        <dbReference type="Proteomes" id="UP000321947"/>
    </source>
</evidence>
<dbReference type="Proteomes" id="UP000321947">
    <property type="component" value="Unassembled WGS sequence"/>
</dbReference>
<protein>
    <submittedName>
        <fullName evidence="1">Uncharacterized protein</fullName>
    </submittedName>
</protein>
<sequence>MTLHQLLVTIAVPSELYSSFVQRVAASASPRLLFSLSRASRRNLACSRPLQLIVVVEPSRQPNLFTAPPFDAESASATFNLHLCLVRRQPHITDVKTSGGGPSPTVLLLGSTRTANHRPSLPWKCSVGRRASCINEGNRASLLCRRRRELLPCGNQIDSNRFEYRNWNKRWNYLSSLEGVGELTLEFSGFTAGLIGDSSPLLGWIRWAWTRSRSIAKFQVRVWRGADRRGARRMREGHMDASGFLYASADSKNDSSIGSKKTVFELKIDCWGCEQSENIKNRATSSKGFRSNAENVFLIEGNNDFL</sequence>
<accession>A0A5D3CSS9</accession>
<dbReference type="EMBL" id="SSTD01008804">
    <property type="protein sequence ID" value="TYK14891.1"/>
    <property type="molecule type" value="Genomic_DNA"/>
</dbReference>
<evidence type="ECO:0000313" key="1">
    <source>
        <dbReference type="EMBL" id="TYK14891.1"/>
    </source>
</evidence>